<dbReference type="GO" id="GO:0016757">
    <property type="term" value="F:glycosyltransferase activity"/>
    <property type="evidence" value="ECO:0007669"/>
    <property type="project" value="UniProtKB-KW"/>
</dbReference>
<accession>A0A2P4ET97</accession>
<gene>
    <name evidence="2" type="ORF">C1949_13800</name>
</gene>
<dbReference type="InterPro" id="IPR029057">
    <property type="entry name" value="PRTase-like"/>
</dbReference>
<dbReference type="InterPro" id="IPR051910">
    <property type="entry name" value="ComF/GntX_DNA_util-trans"/>
</dbReference>
<evidence type="ECO:0000256" key="1">
    <source>
        <dbReference type="ARBA" id="ARBA00008007"/>
    </source>
</evidence>
<dbReference type="SUPFAM" id="SSF53271">
    <property type="entry name" value="PRTase-like"/>
    <property type="match status" value="1"/>
</dbReference>
<dbReference type="EMBL" id="PPSK01000013">
    <property type="protein sequence ID" value="POB02510.1"/>
    <property type="molecule type" value="Genomic_DNA"/>
</dbReference>
<organism evidence="2 3">
    <name type="scientific">Halopseudomonas oceani</name>
    <dbReference type="NCBI Taxonomy" id="1708783"/>
    <lineage>
        <taxon>Bacteria</taxon>
        <taxon>Pseudomonadati</taxon>
        <taxon>Pseudomonadota</taxon>
        <taxon>Gammaproteobacteria</taxon>
        <taxon>Pseudomonadales</taxon>
        <taxon>Pseudomonadaceae</taxon>
        <taxon>Halopseudomonas</taxon>
    </lineage>
</organism>
<dbReference type="PANTHER" id="PTHR47505:SF1">
    <property type="entry name" value="DNA UTILIZATION PROTEIN YHGH"/>
    <property type="match status" value="1"/>
</dbReference>
<dbReference type="PANTHER" id="PTHR47505">
    <property type="entry name" value="DNA UTILIZATION PROTEIN YHGH"/>
    <property type="match status" value="1"/>
</dbReference>
<dbReference type="Gene3D" id="3.40.50.2020">
    <property type="match status" value="1"/>
</dbReference>
<dbReference type="CDD" id="cd06223">
    <property type="entry name" value="PRTases_typeI"/>
    <property type="match status" value="1"/>
</dbReference>
<keyword evidence="3" id="KW-1185">Reference proteome</keyword>
<evidence type="ECO:0000313" key="3">
    <source>
        <dbReference type="Proteomes" id="UP000243451"/>
    </source>
</evidence>
<reference evidence="2 3" key="1">
    <citation type="submission" date="2018-01" db="EMBL/GenBank/DDBJ databases">
        <title>Draft genome of the type strain Pseudomonas oceani DSM 100277 isolated from the deep water in Okinawa trough, northwestern Pacific Ocean.</title>
        <authorList>
            <person name="Gomila M."/>
            <person name="Mulet M."/>
            <person name="Garcia-Valdes E."/>
            <person name="Lalucat J."/>
        </authorList>
    </citation>
    <scope>NUCLEOTIDE SEQUENCE [LARGE SCALE GENOMIC DNA]</scope>
    <source>
        <strain evidence="2 3">DSM 100277</strain>
    </source>
</reference>
<evidence type="ECO:0000313" key="2">
    <source>
        <dbReference type="EMBL" id="POB02510.1"/>
    </source>
</evidence>
<comment type="caution">
    <text evidence="2">The sequence shown here is derived from an EMBL/GenBank/DDBJ whole genome shotgun (WGS) entry which is preliminary data.</text>
</comment>
<dbReference type="AlphaFoldDB" id="A0A2P4ET97"/>
<keyword evidence="2" id="KW-0328">Glycosyltransferase</keyword>
<dbReference type="OrthoDB" id="9793412at2"/>
<keyword evidence="2" id="KW-0808">Transferase</keyword>
<dbReference type="InterPro" id="IPR000836">
    <property type="entry name" value="PRTase_dom"/>
</dbReference>
<proteinExistence type="inferred from homology"/>
<protein>
    <submittedName>
        <fullName evidence="2">Amidophosphoribosyltransferase</fullName>
    </submittedName>
</protein>
<comment type="similarity">
    <text evidence="1">Belongs to the ComF/GntX family.</text>
</comment>
<dbReference type="Proteomes" id="UP000243451">
    <property type="component" value="Unassembled WGS sequence"/>
</dbReference>
<name>A0A2P4ET97_9GAMM</name>
<sequence>MKTPKVYKWTKNNLFAQCILCLGANPQPGMQLCAGCEADLPWQQACCQRCALPLPQAAAQCGRCLKAPPPFSHALAPLIYRFPVDSLIPAFKYHDQTTIGRLLGQLLAEAAADWLQQDIAPCPDLLLPVPMHRKRQAQRGYNQAYELARDVAARTNLSCRPDLLERTQATLPQQGLDAKARRQNLRGAFSCPEPGQLQNRHLALIDDVMTTGVTLGEASRTLLRAGAASVQVWCVARTP</sequence>